<evidence type="ECO:0000313" key="1">
    <source>
        <dbReference type="EMBL" id="KEO50625.1"/>
    </source>
</evidence>
<name>A0ABR4TJF9_9PROT</name>
<evidence type="ECO:0000313" key="2">
    <source>
        <dbReference type="Proteomes" id="UP000027463"/>
    </source>
</evidence>
<dbReference type="EMBL" id="AUNC01000071">
    <property type="protein sequence ID" value="KEO50625.1"/>
    <property type="molecule type" value="Genomic_DNA"/>
</dbReference>
<dbReference type="Proteomes" id="UP000027463">
    <property type="component" value="Unassembled WGS sequence"/>
</dbReference>
<protein>
    <recommendedName>
        <fullName evidence="3">DUF1579 domain-containing protein</fullName>
    </recommendedName>
</protein>
<proteinExistence type="predicted"/>
<accession>A0ABR4TJF9</accession>
<comment type="caution">
    <text evidence="1">The sequence shown here is derived from an EMBL/GenBank/DDBJ whole genome shotgun (WGS) entry which is preliminary data.</text>
</comment>
<keyword evidence="2" id="KW-1185">Reference proteome</keyword>
<gene>
    <name evidence="1" type="ORF">SMB34_09790</name>
</gene>
<organism evidence="1 2">
    <name type="scientific">Thalassospira permensis NBRC 106175</name>
    <dbReference type="NCBI Taxonomy" id="1353532"/>
    <lineage>
        <taxon>Bacteria</taxon>
        <taxon>Pseudomonadati</taxon>
        <taxon>Pseudomonadota</taxon>
        <taxon>Alphaproteobacteria</taxon>
        <taxon>Rhodospirillales</taxon>
        <taxon>Thalassospiraceae</taxon>
        <taxon>Thalassospira</taxon>
    </lineage>
</organism>
<sequence>MANGADEMNITRSNMMNLHAPIKAVGLFGMLLIMWLVVPAPCHAENIGPFVGEYHGTSIYNAEEELKARDLDVKITETGRGFTIDWSTVIHKADGREKNVSLSIEFYTTDRPDIYGSAMRTGLFGKRVPNDPLQGEPFVWARIVGKTLTVHALYITDDGGYEMQVYERSLDADGNMDLVFKRFRNGEPIRDVTGKLKRQSKY</sequence>
<evidence type="ECO:0008006" key="3">
    <source>
        <dbReference type="Google" id="ProtNLM"/>
    </source>
</evidence>
<reference evidence="1 2" key="1">
    <citation type="submission" date="2013-07" db="EMBL/GenBank/DDBJ databases">
        <title>Thalassospira permensis NBRC 106175 Genome Sequencing.</title>
        <authorList>
            <person name="Lai Q."/>
            <person name="Shao Z."/>
        </authorList>
    </citation>
    <scope>NUCLEOTIDE SEQUENCE [LARGE SCALE GENOMIC DNA]</scope>
    <source>
        <strain evidence="1 2">NBRC 106175</strain>
    </source>
</reference>